<dbReference type="AlphaFoldDB" id="A0A975BWQ3"/>
<dbReference type="KEGG" id="dmm:dnm_091800"/>
<dbReference type="EMBL" id="CP061800">
    <property type="protein sequence ID" value="QTA93083.1"/>
    <property type="molecule type" value="Genomic_DNA"/>
</dbReference>
<accession>A0A975BWQ3</accession>
<proteinExistence type="predicted"/>
<reference evidence="1" key="1">
    <citation type="journal article" date="2021" name="Microb. Physiol.">
        <title>Proteogenomic Insights into the Physiology of Marine, Sulfate-Reducing, Filamentous Desulfonema limicola and Desulfonema magnum.</title>
        <authorList>
            <person name="Schnaars V."/>
            <person name="Wohlbrand L."/>
            <person name="Scheve S."/>
            <person name="Hinrichs C."/>
            <person name="Reinhardt R."/>
            <person name="Rabus R."/>
        </authorList>
    </citation>
    <scope>NUCLEOTIDE SEQUENCE</scope>
    <source>
        <strain evidence="1">4be13</strain>
    </source>
</reference>
<dbReference type="RefSeq" id="WP_207680183.1">
    <property type="nucleotide sequence ID" value="NZ_CP061800.1"/>
</dbReference>
<keyword evidence="2" id="KW-1185">Reference proteome</keyword>
<dbReference type="Proteomes" id="UP000663722">
    <property type="component" value="Chromosome"/>
</dbReference>
<protein>
    <submittedName>
        <fullName evidence="1">Uncharacterized protein</fullName>
    </submittedName>
</protein>
<gene>
    <name evidence="1" type="ORF">dnm_091800</name>
</gene>
<name>A0A975BWQ3_9BACT</name>
<organism evidence="1 2">
    <name type="scientific">Desulfonema magnum</name>
    <dbReference type="NCBI Taxonomy" id="45655"/>
    <lineage>
        <taxon>Bacteria</taxon>
        <taxon>Pseudomonadati</taxon>
        <taxon>Thermodesulfobacteriota</taxon>
        <taxon>Desulfobacteria</taxon>
        <taxon>Desulfobacterales</taxon>
        <taxon>Desulfococcaceae</taxon>
        <taxon>Desulfonema</taxon>
    </lineage>
</organism>
<sequence>MEISINLSKHCIETEAKKLYNRCLSQYFRADADLERLEQKIDILKTILEEFDFPRLRSRYPELAGDREAEVFISKNNENQIVIIIDGKETKPLTRKK</sequence>
<evidence type="ECO:0000313" key="1">
    <source>
        <dbReference type="EMBL" id="QTA93083.1"/>
    </source>
</evidence>
<evidence type="ECO:0000313" key="2">
    <source>
        <dbReference type="Proteomes" id="UP000663722"/>
    </source>
</evidence>